<organism evidence="2 3">
    <name type="scientific">Dryococelus australis</name>
    <dbReference type="NCBI Taxonomy" id="614101"/>
    <lineage>
        <taxon>Eukaryota</taxon>
        <taxon>Metazoa</taxon>
        <taxon>Ecdysozoa</taxon>
        <taxon>Arthropoda</taxon>
        <taxon>Hexapoda</taxon>
        <taxon>Insecta</taxon>
        <taxon>Pterygota</taxon>
        <taxon>Neoptera</taxon>
        <taxon>Polyneoptera</taxon>
        <taxon>Phasmatodea</taxon>
        <taxon>Verophasmatodea</taxon>
        <taxon>Anareolatae</taxon>
        <taxon>Phasmatidae</taxon>
        <taxon>Eurycanthinae</taxon>
        <taxon>Dryococelus</taxon>
    </lineage>
</organism>
<dbReference type="Proteomes" id="UP001159363">
    <property type="component" value="Chromosome 1"/>
</dbReference>
<keyword evidence="3" id="KW-1185">Reference proteome</keyword>
<evidence type="ECO:0000313" key="3">
    <source>
        <dbReference type="Proteomes" id="UP001159363"/>
    </source>
</evidence>
<name>A0ABQ9IGM2_9NEOP</name>
<feature type="compositionally biased region" description="Basic and acidic residues" evidence="1">
    <location>
        <begin position="156"/>
        <end position="173"/>
    </location>
</feature>
<comment type="caution">
    <text evidence="2">The sequence shown here is derived from an EMBL/GenBank/DDBJ whole genome shotgun (WGS) entry which is preliminary data.</text>
</comment>
<evidence type="ECO:0000313" key="2">
    <source>
        <dbReference type="EMBL" id="KAJ8895833.1"/>
    </source>
</evidence>
<dbReference type="EMBL" id="JARBHB010000001">
    <property type="protein sequence ID" value="KAJ8895833.1"/>
    <property type="molecule type" value="Genomic_DNA"/>
</dbReference>
<feature type="compositionally biased region" description="Basic and acidic residues" evidence="1">
    <location>
        <begin position="1"/>
        <end position="10"/>
    </location>
</feature>
<feature type="region of interest" description="Disordered" evidence="1">
    <location>
        <begin position="93"/>
        <end position="120"/>
    </location>
</feature>
<gene>
    <name evidence="2" type="ORF">PR048_001172</name>
</gene>
<evidence type="ECO:0000256" key="1">
    <source>
        <dbReference type="SAM" id="MobiDB-lite"/>
    </source>
</evidence>
<accession>A0ABQ9IGM2</accession>
<reference evidence="2 3" key="1">
    <citation type="submission" date="2023-02" db="EMBL/GenBank/DDBJ databases">
        <title>LHISI_Scaffold_Assembly.</title>
        <authorList>
            <person name="Stuart O.P."/>
            <person name="Cleave R."/>
            <person name="Magrath M.J.L."/>
            <person name="Mikheyev A.S."/>
        </authorList>
    </citation>
    <scope>NUCLEOTIDE SEQUENCE [LARGE SCALE GENOMIC DNA]</scope>
    <source>
        <strain evidence="2">Daus_M_001</strain>
        <tissue evidence="2">Leg muscle</tissue>
    </source>
</reference>
<sequence length="210" mass="23250">MQGRGKREIPEETPPTSGIVRHDHRTCGNRVTTTAGNRTRFTLVVGGSATRFYTAALNEDKRTIVEERGRLIVETLPARLDRERGYRRHQMTAMTRSNKSKKTCSCHGKEGVAQADPRSPTEVLSVGASLEMSMASTSAYKPNIHLRCSLTPQRSGTERRPNVRAGETGDLRENPSTSGIVRHDSHMQKSGSDPRPGIERCSPRCGRRVV</sequence>
<feature type="region of interest" description="Disordered" evidence="1">
    <location>
        <begin position="150"/>
        <end position="210"/>
    </location>
</feature>
<feature type="region of interest" description="Disordered" evidence="1">
    <location>
        <begin position="1"/>
        <end position="23"/>
    </location>
</feature>
<protein>
    <submittedName>
        <fullName evidence="2">Uncharacterized protein</fullName>
    </submittedName>
</protein>
<proteinExistence type="predicted"/>